<reference evidence="1" key="1">
    <citation type="submission" date="2021-06" db="EMBL/GenBank/DDBJ databases">
        <authorList>
            <person name="Kallberg Y."/>
            <person name="Tangrot J."/>
            <person name="Rosling A."/>
        </authorList>
    </citation>
    <scope>NUCLEOTIDE SEQUENCE</scope>
    <source>
        <strain evidence="1">UK204</strain>
    </source>
</reference>
<comment type="caution">
    <text evidence="1">The sequence shown here is derived from an EMBL/GenBank/DDBJ whole genome shotgun (WGS) entry which is preliminary data.</text>
</comment>
<dbReference type="AlphaFoldDB" id="A0A9N9N493"/>
<dbReference type="EMBL" id="CAJVPQ010007732">
    <property type="protein sequence ID" value="CAG8699873.1"/>
    <property type="molecule type" value="Genomic_DNA"/>
</dbReference>
<feature type="non-terminal residue" evidence="1">
    <location>
        <position position="1"/>
    </location>
</feature>
<accession>A0A9N9N493</accession>
<name>A0A9N9N493_9GLOM</name>
<protein>
    <submittedName>
        <fullName evidence="1">12095_t:CDS:1</fullName>
    </submittedName>
</protein>
<evidence type="ECO:0000313" key="1">
    <source>
        <dbReference type="EMBL" id="CAG8699873.1"/>
    </source>
</evidence>
<evidence type="ECO:0000313" key="2">
    <source>
        <dbReference type="Proteomes" id="UP000789570"/>
    </source>
</evidence>
<keyword evidence="2" id="KW-1185">Reference proteome</keyword>
<sequence length="151" mass="16079">TTNRAIRSVSTTSSAIRKDLTAGILAVFEGILGRAGVPRIQEGIMKWPQLPSYSPQSTRDSAKLANEASRATCLLCLSLEHPRMIPATPISGVSSNTSKSLDPSLYGGNWTTMTPIIRSQEEATKQVILIGEKGTKGGCQSAATLKTSLNY</sequence>
<organism evidence="1 2">
    <name type="scientific">Funneliformis caledonium</name>
    <dbReference type="NCBI Taxonomy" id="1117310"/>
    <lineage>
        <taxon>Eukaryota</taxon>
        <taxon>Fungi</taxon>
        <taxon>Fungi incertae sedis</taxon>
        <taxon>Mucoromycota</taxon>
        <taxon>Glomeromycotina</taxon>
        <taxon>Glomeromycetes</taxon>
        <taxon>Glomerales</taxon>
        <taxon>Glomeraceae</taxon>
        <taxon>Funneliformis</taxon>
    </lineage>
</organism>
<proteinExistence type="predicted"/>
<gene>
    <name evidence="1" type="ORF">FCALED_LOCUS13422</name>
</gene>
<dbReference type="Proteomes" id="UP000789570">
    <property type="component" value="Unassembled WGS sequence"/>
</dbReference>